<dbReference type="OrthoDB" id="100177at2"/>
<accession>A0A2J7TD84</accession>
<evidence type="ECO:0000313" key="3">
    <source>
        <dbReference type="Proteomes" id="UP000236286"/>
    </source>
</evidence>
<protein>
    <submittedName>
        <fullName evidence="2">Adenylate cyclase</fullName>
    </submittedName>
</protein>
<gene>
    <name evidence="2" type="ORF">CR492_17145</name>
</gene>
<reference evidence="2 3" key="1">
    <citation type="submission" date="2017-10" db="EMBL/GenBank/DDBJ databases">
        <title>Genome announcement of Methylocella silvestris TVC from permafrost.</title>
        <authorList>
            <person name="Wang J."/>
            <person name="Geng K."/>
            <person name="Ul-Haque F."/>
            <person name="Crombie A.T."/>
            <person name="Street L.E."/>
            <person name="Wookey P.A."/>
            <person name="Murrell J.C."/>
            <person name="Pratscher J."/>
        </authorList>
    </citation>
    <scope>NUCLEOTIDE SEQUENCE [LARGE SCALE GENOMIC DNA]</scope>
    <source>
        <strain evidence="2 3">TVC</strain>
    </source>
</reference>
<evidence type="ECO:0000256" key="1">
    <source>
        <dbReference type="SAM" id="MobiDB-lite"/>
    </source>
</evidence>
<comment type="caution">
    <text evidence="2">The sequence shown here is derived from an EMBL/GenBank/DDBJ whole genome shotgun (WGS) entry which is preliminary data.</text>
</comment>
<dbReference type="InterPro" id="IPR011990">
    <property type="entry name" value="TPR-like_helical_dom_sf"/>
</dbReference>
<name>A0A2J7TD84_METSI</name>
<sequence>MLSSELAAESEGPGSALSPESVLAQLDRILSSPEFQLPERGRSFLRYIVSESLAGRAQRIKAYTIAIEVFGREEGFSQEDPVVRIEASRLRRALERYYLIAGQSDPIRIDMPKGGYVPTFATQLQCAKHAPPEALPPGAPPDAAPNVAAEPERRSGAQKNATALIVFLGLLSAGYWLFHFPAPLRAPPDGTKTGPQAPVLAVAPFADLGEGPLSKLYALGLREELLTDLPRFKELRVLGRETSKALPAEAEAAPVLQKLGVGYMLTGAVRVADDRLRVTARLLEADKGEILWSQSYEQNLSSGGLFAIQADIAGKVASAVAQPYGVIAQADVARSLRQPPDDPDAYFCTLHFYIYRAQLSPEKHAAARDCLESAIKRFPDYATAFAMLSIIYLDEDRFLYNPRPGAPAALERSLAAARRAVELDPANVRAQQALMTTLNFNQRLAESLEVGEQALALNPNDTELMGEFGTRLALSGQWERGKALLSQALSRNPGGSAYYRGMLAIVNYIEGDDRQALIDIRQSNLQAFPLYHLIAAVVYAQNGLDAEARTEADAFVKMNPKFIPNVDAELIKRNIGRDDRAHMIAGMRKAGLTPPPDAGAPGH</sequence>
<dbReference type="AlphaFoldDB" id="A0A2J7TD84"/>
<organism evidence="2 3">
    <name type="scientific">Methylocella silvestris</name>
    <dbReference type="NCBI Taxonomy" id="199596"/>
    <lineage>
        <taxon>Bacteria</taxon>
        <taxon>Pseudomonadati</taxon>
        <taxon>Pseudomonadota</taxon>
        <taxon>Alphaproteobacteria</taxon>
        <taxon>Hyphomicrobiales</taxon>
        <taxon>Beijerinckiaceae</taxon>
        <taxon>Methylocella</taxon>
    </lineage>
</organism>
<dbReference type="Proteomes" id="UP000236286">
    <property type="component" value="Unassembled WGS sequence"/>
</dbReference>
<evidence type="ECO:0000313" key="2">
    <source>
        <dbReference type="EMBL" id="PNG24727.1"/>
    </source>
</evidence>
<dbReference type="SUPFAM" id="SSF48452">
    <property type="entry name" value="TPR-like"/>
    <property type="match status" value="1"/>
</dbReference>
<proteinExistence type="predicted"/>
<dbReference type="EMBL" id="PDZR01000025">
    <property type="protein sequence ID" value="PNG24727.1"/>
    <property type="molecule type" value="Genomic_DNA"/>
</dbReference>
<feature type="region of interest" description="Disordered" evidence="1">
    <location>
        <begin position="130"/>
        <end position="155"/>
    </location>
</feature>
<dbReference type="Gene3D" id="1.25.40.10">
    <property type="entry name" value="Tetratricopeptide repeat domain"/>
    <property type="match status" value="1"/>
</dbReference>
<feature type="compositionally biased region" description="Pro residues" evidence="1">
    <location>
        <begin position="133"/>
        <end position="143"/>
    </location>
</feature>